<organism evidence="2 3">
    <name type="scientific">Modicella reniformis</name>
    <dbReference type="NCBI Taxonomy" id="1440133"/>
    <lineage>
        <taxon>Eukaryota</taxon>
        <taxon>Fungi</taxon>
        <taxon>Fungi incertae sedis</taxon>
        <taxon>Mucoromycota</taxon>
        <taxon>Mortierellomycotina</taxon>
        <taxon>Mortierellomycetes</taxon>
        <taxon>Mortierellales</taxon>
        <taxon>Mortierellaceae</taxon>
        <taxon>Modicella</taxon>
    </lineage>
</organism>
<evidence type="ECO:0000256" key="1">
    <source>
        <dbReference type="SAM" id="MobiDB-lite"/>
    </source>
</evidence>
<comment type="caution">
    <text evidence="2">The sequence shown here is derived from an EMBL/GenBank/DDBJ whole genome shotgun (WGS) entry which is preliminary data.</text>
</comment>
<feature type="non-terminal residue" evidence="2">
    <location>
        <position position="176"/>
    </location>
</feature>
<evidence type="ECO:0000313" key="2">
    <source>
        <dbReference type="EMBL" id="KAF9920470.1"/>
    </source>
</evidence>
<dbReference type="EMBL" id="JAAAHW010011247">
    <property type="protein sequence ID" value="KAF9920470.1"/>
    <property type="molecule type" value="Genomic_DNA"/>
</dbReference>
<sequence length="176" mass="19215">WLATEGSCHGYARQFPLEANVPFGDLDGENDSHTTRHYEQDGNFIPCSDGSNHRSDETRQSPISKAYLEGDSKWGPMAKATAGDIMCVRWPSKTHGKEDGVLPVYINMPDTPLNKDPNQKGFTAAGITPNGLPFGNCSTIKGGDSDHTPCGGCFTVPKQLKTGNYVIQWRWLLTNG</sequence>
<dbReference type="OrthoDB" id="165036at2759"/>
<evidence type="ECO:0000313" key="3">
    <source>
        <dbReference type="Proteomes" id="UP000749646"/>
    </source>
</evidence>
<reference evidence="2" key="1">
    <citation type="journal article" date="2020" name="Fungal Divers.">
        <title>Resolving the Mortierellaceae phylogeny through synthesis of multi-gene phylogenetics and phylogenomics.</title>
        <authorList>
            <person name="Vandepol N."/>
            <person name="Liber J."/>
            <person name="Desiro A."/>
            <person name="Na H."/>
            <person name="Kennedy M."/>
            <person name="Barry K."/>
            <person name="Grigoriev I.V."/>
            <person name="Miller A.N."/>
            <person name="O'Donnell K."/>
            <person name="Stajich J.E."/>
            <person name="Bonito G."/>
        </authorList>
    </citation>
    <scope>NUCLEOTIDE SEQUENCE</scope>
    <source>
        <strain evidence="2">MES-2147</strain>
    </source>
</reference>
<dbReference type="AlphaFoldDB" id="A0A9P6IHU1"/>
<protein>
    <submittedName>
        <fullName evidence="2">Uncharacterized protein</fullName>
    </submittedName>
</protein>
<name>A0A9P6IHU1_9FUNG</name>
<keyword evidence="3" id="KW-1185">Reference proteome</keyword>
<proteinExistence type="predicted"/>
<accession>A0A9P6IHU1</accession>
<feature type="compositionally biased region" description="Basic and acidic residues" evidence="1">
    <location>
        <begin position="30"/>
        <end position="40"/>
    </location>
</feature>
<feature type="region of interest" description="Disordered" evidence="1">
    <location>
        <begin position="27"/>
        <end position="61"/>
    </location>
</feature>
<dbReference type="Proteomes" id="UP000749646">
    <property type="component" value="Unassembled WGS sequence"/>
</dbReference>
<feature type="non-terminal residue" evidence="2">
    <location>
        <position position="1"/>
    </location>
</feature>
<gene>
    <name evidence="2" type="ORF">BGZ65_011221</name>
</gene>